<evidence type="ECO:0000313" key="5">
    <source>
        <dbReference type="Proteomes" id="UP000727407"/>
    </source>
</evidence>
<evidence type="ECO:0000256" key="3">
    <source>
        <dbReference type="SAM" id="Coils"/>
    </source>
</evidence>
<keyword evidence="2 3" id="KW-0175">Coiled coil</keyword>
<gene>
    <name evidence="4" type="ORF">DAT39_004127</name>
</gene>
<evidence type="ECO:0000313" key="4">
    <source>
        <dbReference type="EMBL" id="KAF5906093.1"/>
    </source>
</evidence>
<name>A0A8J4XEI4_CLAMG</name>
<dbReference type="AlphaFoldDB" id="A0A8J4XEI4"/>
<reference evidence="4" key="1">
    <citation type="submission" date="2020-07" db="EMBL/GenBank/DDBJ databases">
        <title>Clarias magur genome sequencing, assembly and annotation.</title>
        <authorList>
            <person name="Kushwaha B."/>
            <person name="Kumar R."/>
            <person name="Das P."/>
            <person name="Joshi C.G."/>
            <person name="Kumar D."/>
            <person name="Nagpure N.S."/>
            <person name="Pandey M."/>
            <person name="Agarwal S."/>
            <person name="Srivastava S."/>
            <person name="Singh M."/>
            <person name="Sahoo L."/>
            <person name="Jayasankar P."/>
            <person name="Meher P.K."/>
            <person name="Koringa P.G."/>
            <person name="Iquebal M.A."/>
            <person name="Das S.P."/>
            <person name="Bit A."/>
            <person name="Patnaik S."/>
            <person name="Patel N."/>
            <person name="Shah T.M."/>
            <person name="Hinsu A."/>
            <person name="Jena J.K."/>
        </authorList>
    </citation>
    <scope>NUCLEOTIDE SEQUENCE</scope>
    <source>
        <strain evidence="4">CIFAMagur01</strain>
        <tissue evidence="4">Testis</tissue>
    </source>
</reference>
<dbReference type="GO" id="GO:0006355">
    <property type="term" value="P:regulation of DNA-templated transcription"/>
    <property type="evidence" value="ECO:0007669"/>
    <property type="project" value="InterPro"/>
</dbReference>
<comment type="similarity">
    <text evidence="1">Belongs to the LRRFIP family.</text>
</comment>
<feature type="non-terminal residue" evidence="4">
    <location>
        <position position="1"/>
    </location>
</feature>
<evidence type="ECO:0000256" key="1">
    <source>
        <dbReference type="ARBA" id="ARBA00008275"/>
    </source>
</evidence>
<dbReference type="EMBL" id="QNUK01000037">
    <property type="protein sequence ID" value="KAF5906093.1"/>
    <property type="molecule type" value="Genomic_DNA"/>
</dbReference>
<dbReference type="Gene3D" id="1.20.5.4090">
    <property type="match status" value="1"/>
</dbReference>
<dbReference type="Proteomes" id="UP000727407">
    <property type="component" value="Unassembled WGS sequence"/>
</dbReference>
<feature type="non-terminal residue" evidence="4">
    <location>
        <position position="57"/>
    </location>
</feature>
<accession>A0A8J4XEI4</accession>
<organism evidence="4 5">
    <name type="scientific">Clarias magur</name>
    <name type="common">Asian catfish</name>
    <name type="synonym">Macropteronotus magur</name>
    <dbReference type="NCBI Taxonomy" id="1594786"/>
    <lineage>
        <taxon>Eukaryota</taxon>
        <taxon>Metazoa</taxon>
        <taxon>Chordata</taxon>
        <taxon>Craniata</taxon>
        <taxon>Vertebrata</taxon>
        <taxon>Euteleostomi</taxon>
        <taxon>Actinopterygii</taxon>
        <taxon>Neopterygii</taxon>
        <taxon>Teleostei</taxon>
        <taxon>Ostariophysi</taxon>
        <taxon>Siluriformes</taxon>
        <taxon>Clariidae</taxon>
        <taxon>Clarias</taxon>
    </lineage>
</organism>
<evidence type="ECO:0000256" key="2">
    <source>
        <dbReference type="ARBA" id="ARBA00023054"/>
    </source>
</evidence>
<dbReference type="InterPro" id="IPR019139">
    <property type="entry name" value="LRRFIP1/2"/>
</dbReference>
<dbReference type="OrthoDB" id="8984043at2759"/>
<dbReference type="Pfam" id="PF09738">
    <property type="entry name" value="LRRFIP"/>
    <property type="match status" value="1"/>
</dbReference>
<protein>
    <submittedName>
        <fullName evidence="4">Leucine-rich repeat flightless-interacting protein 1-like isoform X1</fullName>
    </submittedName>
</protein>
<comment type="caution">
    <text evidence="4">The sequence shown here is derived from an EMBL/GenBank/DDBJ whole genome shotgun (WGS) entry which is preliminary data.</text>
</comment>
<proteinExistence type="inferred from homology"/>
<keyword evidence="5" id="KW-1185">Reference proteome</keyword>
<sequence>DSLAEAEEKHRKAVRIIALLEAEKSDLTDQVETLQGQLQKMENLLSESDQKCDELMT</sequence>
<feature type="coiled-coil region" evidence="3">
    <location>
        <begin position="3"/>
        <end position="51"/>
    </location>
</feature>